<dbReference type="PANTHER" id="PTHR11360:SF315">
    <property type="entry name" value="TRANSPORTER MCH2-RELATED"/>
    <property type="match status" value="1"/>
</dbReference>
<keyword evidence="3" id="KW-1133">Transmembrane helix</keyword>
<protein>
    <recommendedName>
        <fullName evidence="4">Major facilitator superfamily (MFS) profile domain-containing protein</fullName>
    </recommendedName>
</protein>
<dbReference type="PROSITE" id="PS50850">
    <property type="entry name" value="MFS"/>
    <property type="match status" value="1"/>
</dbReference>
<comment type="subcellular location">
    <subcellularLocation>
        <location evidence="1">Membrane</location>
        <topology evidence="1">Multi-pass membrane protein</topology>
    </subcellularLocation>
</comment>
<dbReference type="EMBL" id="JAPZBU010000012">
    <property type="protein sequence ID" value="KAJ5376238.1"/>
    <property type="molecule type" value="Genomic_DNA"/>
</dbReference>
<evidence type="ECO:0000256" key="1">
    <source>
        <dbReference type="ARBA" id="ARBA00004141"/>
    </source>
</evidence>
<reference evidence="5" key="2">
    <citation type="journal article" date="2023" name="IMA Fungus">
        <title>Comparative genomic study of the Penicillium genus elucidates a diverse pangenome and 15 lateral gene transfer events.</title>
        <authorList>
            <person name="Petersen C."/>
            <person name="Sorensen T."/>
            <person name="Nielsen M.R."/>
            <person name="Sondergaard T.E."/>
            <person name="Sorensen J.L."/>
            <person name="Fitzpatrick D.A."/>
            <person name="Frisvad J.C."/>
            <person name="Nielsen K.L."/>
        </authorList>
    </citation>
    <scope>NUCLEOTIDE SEQUENCE</scope>
    <source>
        <strain evidence="5">IBT 29677</strain>
    </source>
</reference>
<keyword evidence="6" id="KW-1185">Reference proteome</keyword>
<dbReference type="InterPro" id="IPR050327">
    <property type="entry name" value="Proton-linked_MCT"/>
</dbReference>
<dbReference type="GO" id="GO:0016020">
    <property type="term" value="C:membrane"/>
    <property type="evidence" value="ECO:0007669"/>
    <property type="project" value="UniProtKB-SubCell"/>
</dbReference>
<accession>A0A9W9VBQ2</accession>
<keyword evidence="3" id="KW-0472">Membrane</keyword>
<feature type="transmembrane region" description="Helical" evidence="3">
    <location>
        <begin position="112"/>
        <end position="133"/>
    </location>
</feature>
<proteinExistence type="inferred from homology"/>
<feature type="transmembrane region" description="Helical" evidence="3">
    <location>
        <begin position="145"/>
        <end position="164"/>
    </location>
</feature>
<evidence type="ECO:0000313" key="6">
    <source>
        <dbReference type="Proteomes" id="UP001147747"/>
    </source>
</evidence>
<feature type="transmembrane region" description="Helical" evidence="3">
    <location>
        <begin position="312"/>
        <end position="332"/>
    </location>
</feature>
<feature type="transmembrane region" description="Helical" evidence="3">
    <location>
        <begin position="87"/>
        <end position="106"/>
    </location>
</feature>
<dbReference type="GO" id="GO:0022857">
    <property type="term" value="F:transmembrane transporter activity"/>
    <property type="evidence" value="ECO:0007669"/>
    <property type="project" value="InterPro"/>
</dbReference>
<dbReference type="Gene3D" id="1.20.1250.20">
    <property type="entry name" value="MFS general substrate transporter like domains"/>
    <property type="match status" value="2"/>
</dbReference>
<name>A0A9W9VBQ2_9EURO</name>
<evidence type="ECO:0000256" key="3">
    <source>
        <dbReference type="SAM" id="Phobius"/>
    </source>
</evidence>
<keyword evidence="3" id="KW-0812">Transmembrane</keyword>
<dbReference type="InterPro" id="IPR020846">
    <property type="entry name" value="MFS_dom"/>
</dbReference>
<evidence type="ECO:0000259" key="4">
    <source>
        <dbReference type="PROSITE" id="PS50850"/>
    </source>
</evidence>
<feature type="transmembrane region" description="Helical" evidence="3">
    <location>
        <begin position="344"/>
        <end position="367"/>
    </location>
</feature>
<dbReference type="AlphaFoldDB" id="A0A9W9VBQ2"/>
<sequence>MPILGASTQYAEPYSSTPTQTPHLQTLTLGTTPFQAYGVFLSYYLSTDIFPGTSSLEYAFVGGLSISCAMLIAPLVTYLDKRISTRFVLNLGAVLETLSFIASSFVKKNWQLFLAQGVCFGFGMGLCFCGSVGITSHWFEKKRSLVNGIGSAGSGIGGLIYSLAVGKMIPELGLPWSMRTLGIICFVVNLTCANLLRVPSQTRAATSVKAPTLPLSLLKRLDFVLLLAWAFLSALAYVTLLFSLSSYCVAIGLTQQQGSLASALLSLGQAFGRPAVGLLSDHFGRIFISMIASFLAGLLSLVVWIFASSAGLTYFFAIIVGLFAGTLWASAAPLAAEVVGIQHLGAALGVIWFVLTPPAAVAEAIALQLRNEVGFSKPYLRVQLFAGFVYVGSAACLAWLMFEVRRKRRVARLDVDKSDL</sequence>
<dbReference type="SUPFAM" id="SSF103473">
    <property type="entry name" value="MFS general substrate transporter"/>
    <property type="match status" value="1"/>
</dbReference>
<dbReference type="InterPro" id="IPR011701">
    <property type="entry name" value="MFS"/>
</dbReference>
<dbReference type="GeneID" id="81376741"/>
<gene>
    <name evidence="5" type="ORF">N7509_013124</name>
</gene>
<organism evidence="5 6">
    <name type="scientific">Penicillium cosmopolitanum</name>
    <dbReference type="NCBI Taxonomy" id="1131564"/>
    <lineage>
        <taxon>Eukaryota</taxon>
        <taxon>Fungi</taxon>
        <taxon>Dikarya</taxon>
        <taxon>Ascomycota</taxon>
        <taxon>Pezizomycotina</taxon>
        <taxon>Eurotiomycetes</taxon>
        <taxon>Eurotiomycetidae</taxon>
        <taxon>Eurotiales</taxon>
        <taxon>Aspergillaceae</taxon>
        <taxon>Penicillium</taxon>
    </lineage>
</organism>
<comment type="caution">
    <text evidence="5">The sequence shown here is derived from an EMBL/GenBank/DDBJ whole genome shotgun (WGS) entry which is preliminary data.</text>
</comment>
<dbReference type="Pfam" id="PF07690">
    <property type="entry name" value="MFS_1"/>
    <property type="match status" value="1"/>
</dbReference>
<feature type="transmembrane region" description="Helical" evidence="3">
    <location>
        <begin position="259"/>
        <end position="279"/>
    </location>
</feature>
<feature type="transmembrane region" description="Helical" evidence="3">
    <location>
        <begin position="223"/>
        <end position="253"/>
    </location>
</feature>
<evidence type="ECO:0000256" key="2">
    <source>
        <dbReference type="ARBA" id="ARBA00006727"/>
    </source>
</evidence>
<dbReference type="InterPro" id="IPR036259">
    <property type="entry name" value="MFS_trans_sf"/>
</dbReference>
<feature type="domain" description="Major facilitator superfamily (MFS) profile" evidence="4">
    <location>
        <begin position="222"/>
        <end position="420"/>
    </location>
</feature>
<feature type="transmembrane region" description="Helical" evidence="3">
    <location>
        <begin position="286"/>
        <end position="306"/>
    </location>
</feature>
<feature type="transmembrane region" description="Helical" evidence="3">
    <location>
        <begin position="58"/>
        <end position="80"/>
    </location>
</feature>
<dbReference type="RefSeq" id="XP_056481268.1">
    <property type="nucleotide sequence ID" value="XM_056637761.1"/>
</dbReference>
<dbReference type="Proteomes" id="UP001147747">
    <property type="component" value="Unassembled WGS sequence"/>
</dbReference>
<reference evidence="5" key="1">
    <citation type="submission" date="2022-12" db="EMBL/GenBank/DDBJ databases">
        <authorList>
            <person name="Petersen C."/>
        </authorList>
    </citation>
    <scope>NUCLEOTIDE SEQUENCE</scope>
    <source>
        <strain evidence="5">IBT 29677</strain>
    </source>
</reference>
<feature type="transmembrane region" description="Helical" evidence="3">
    <location>
        <begin position="379"/>
        <end position="402"/>
    </location>
</feature>
<comment type="similarity">
    <text evidence="2">Belongs to the major facilitator superfamily. Monocarboxylate porter (TC 2.A.1.13) family.</text>
</comment>
<feature type="transmembrane region" description="Helical" evidence="3">
    <location>
        <begin position="176"/>
        <end position="196"/>
    </location>
</feature>
<dbReference type="OrthoDB" id="6499973at2759"/>
<dbReference type="PANTHER" id="PTHR11360">
    <property type="entry name" value="MONOCARBOXYLATE TRANSPORTER"/>
    <property type="match status" value="1"/>
</dbReference>
<evidence type="ECO:0000313" key="5">
    <source>
        <dbReference type="EMBL" id="KAJ5376238.1"/>
    </source>
</evidence>